<accession>A0ABQ3UTK0</accession>
<evidence type="ECO:0000313" key="2">
    <source>
        <dbReference type="Proteomes" id="UP000654345"/>
    </source>
</evidence>
<evidence type="ECO:0008006" key="3">
    <source>
        <dbReference type="Google" id="ProtNLM"/>
    </source>
</evidence>
<comment type="caution">
    <text evidence="1">The sequence shown here is derived from an EMBL/GenBank/DDBJ whole genome shotgun (WGS) entry which is preliminary data.</text>
</comment>
<gene>
    <name evidence="1" type="ORF">KSB_43820</name>
</gene>
<dbReference type="Proteomes" id="UP000654345">
    <property type="component" value="Unassembled WGS sequence"/>
</dbReference>
<dbReference type="RefSeq" id="WP_201372529.1">
    <property type="nucleotide sequence ID" value="NZ_BNJG01000002.1"/>
</dbReference>
<keyword evidence="2" id="KW-1185">Reference proteome</keyword>
<name>A0ABQ3UTK0_9CHLR</name>
<dbReference type="EMBL" id="BNJG01000002">
    <property type="protein sequence ID" value="GHO55907.1"/>
    <property type="molecule type" value="Genomic_DNA"/>
</dbReference>
<protein>
    <recommendedName>
        <fullName evidence="3">Zinc ribbon domain-containing protein</fullName>
    </recommendedName>
</protein>
<sequence length="110" mass="12984">MKNMWCWRCQQEVPMLDEEEYNTMYTLYGECFLRASKERKERSRHEHLPLPDYFLPVSKEYERMTGMKDIHPNVVLHHRIATYGAPCPRCSKPLCTPIARFCAACGEVVN</sequence>
<reference evidence="1 2" key="1">
    <citation type="journal article" date="2021" name="Int. J. Syst. Evol. Microbiol.">
        <title>Reticulibacter mediterranei gen. nov., sp. nov., within the new family Reticulibacteraceae fam. nov., and Ktedonospora formicarum gen. nov., sp. nov., Ktedonobacter robiniae sp. nov., Dictyobacter formicarum sp. nov. and Dictyobacter arantiisoli sp. nov., belonging to the class Ktedonobacteria.</title>
        <authorList>
            <person name="Yabe S."/>
            <person name="Zheng Y."/>
            <person name="Wang C.M."/>
            <person name="Sakai Y."/>
            <person name="Abe K."/>
            <person name="Yokota A."/>
            <person name="Donadio S."/>
            <person name="Cavaletti L."/>
            <person name="Monciardini P."/>
        </authorList>
    </citation>
    <scope>NUCLEOTIDE SEQUENCE [LARGE SCALE GENOMIC DNA]</scope>
    <source>
        <strain evidence="1 2">SOSP1-30</strain>
    </source>
</reference>
<organism evidence="1 2">
    <name type="scientific">Ktedonobacter robiniae</name>
    <dbReference type="NCBI Taxonomy" id="2778365"/>
    <lineage>
        <taxon>Bacteria</taxon>
        <taxon>Bacillati</taxon>
        <taxon>Chloroflexota</taxon>
        <taxon>Ktedonobacteria</taxon>
        <taxon>Ktedonobacterales</taxon>
        <taxon>Ktedonobacteraceae</taxon>
        <taxon>Ktedonobacter</taxon>
    </lineage>
</organism>
<proteinExistence type="predicted"/>
<evidence type="ECO:0000313" key="1">
    <source>
        <dbReference type="EMBL" id="GHO55907.1"/>
    </source>
</evidence>